<dbReference type="HOGENOM" id="CLU_2347439_0_0_1"/>
<accession>Q0UPZ9</accession>
<dbReference type="Proteomes" id="UP000001055">
    <property type="component" value="Unassembled WGS sequence"/>
</dbReference>
<reference evidence="3" key="1">
    <citation type="journal article" date="2007" name="Plant Cell">
        <title>Dothideomycete-plant interactions illuminated by genome sequencing and EST analysis of the wheat pathogen Stagonospora nodorum.</title>
        <authorList>
            <person name="Hane J.K."/>
            <person name="Lowe R.G."/>
            <person name="Solomon P.S."/>
            <person name="Tan K.C."/>
            <person name="Schoch C.L."/>
            <person name="Spatafora J.W."/>
            <person name="Crous P.W."/>
            <person name="Kodira C."/>
            <person name="Birren B.W."/>
            <person name="Galagan J.E."/>
            <person name="Torriani S.F."/>
            <person name="McDonald B.A."/>
            <person name="Oliver R.P."/>
        </authorList>
    </citation>
    <scope>NUCLEOTIDE SEQUENCE [LARGE SCALE GENOMIC DNA]</scope>
    <source>
        <strain evidence="3">SN15 / ATCC MYA-4574 / FGSC 10173</strain>
    </source>
</reference>
<gene>
    <name evidence="2" type="ORF">SNOG_06165</name>
</gene>
<evidence type="ECO:0000313" key="3">
    <source>
        <dbReference type="Proteomes" id="UP000001055"/>
    </source>
</evidence>
<protein>
    <submittedName>
        <fullName evidence="2">Uncharacterized protein</fullName>
    </submittedName>
</protein>
<dbReference type="AlphaFoldDB" id="Q0UPZ9"/>
<name>Q0UPZ9_PHANO</name>
<dbReference type="InParanoid" id="Q0UPZ9"/>
<feature type="compositionally biased region" description="Basic and acidic residues" evidence="1">
    <location>
        <begin position="10"/>
        <end position="25"/>
    </location>
</feature>
<feature type="region of interest" description="Disordered" evidence="1">
    <location>
        <begin position="57"/>
        <end position="79"/>
    </location>
</feature>
<dbReference type="GeneID" id="5973426"/>
<proteinExistence type="predicted"/>
<feature type="region of interest" description="Disordered" evidence="1">
    <location>
        <begin position="1"/>
        <end position="26"/>
    </location>
</feature>
<organism evidence="2 3">
    <name type="scientific">Phaeosphaeria nodorum (strain SN15 / ATCC MYA-4574 / FGSC 10173)</name>
    <name type="common">Glume blotch fungus</name>
    <name type="synonym">Parastagonospora nodorum</name>
    <dbReference type="NCBI Taxonomy" id="321614"/>
    <lineage>
        <taxon>Eukaryota</taxon>
        <taxon>Fungi</taxon>
        <taxon>Dikarya</taxon>
        <taxon>Ascomycota</taxon>
        <taxon>Pezizomycotina</taxon>
        <taxon>Dothideomycetes</taxon>
        <taxon>Pleosporomycetidae</taxon>
        <taxon>Pleosporales</taxon>
        <taxon>Pleosporineae</taxon>
        <taxon>Phaeosphaeriaceae</taxon>
        <taxon>Parastagonospora</taxon>
    </lineage>
</organism>
<evidence type="ECO:0000313" key="2">
    <source>
        <dbReference type="EMBL" id="EAT85996.1"/>
    </source>
</evidence>
<dbReference type="EMBL" id="CH445333">
    <property type="protein sequence ID" value="EAT85996.1"/>
    <property type="molecule type" value="Genomic_DNA"/>
</dbReference>
<sequence length="97" mass="10504">MCAGPQRPLGPRDSRCTMSRNERASHTTGADWRVFILGSVYAVSDILDLPHQATPLTQASSSARTAGHPPAVATQAKPSVRRRWTKFLPWGGQAAVH</sequence>
<dbReference type="KEGG" id="pno:SNOG_06165"/>
<evidence type="ECO:0000256" key="1">
    <source>
        <dbReference type="SAM" id="MobiDB-lite"/>
    </source>
</evidence>
<dbReference type="RefSeq" id="XP_001796547.1">
    <property type="nucleotide sequence ID" value="XM_001796495.1"/>
</dbReference>